<proteinExistence type="predicted"/>
<evidence type="ECO:0000313" key="1">
    <source>
        <dbReference type="EMBL" id="EPZ33808.1"/>
    </source>
</evidence>
<sequence length="65" mass="7158">MSKQQHLLTSASSLSVFDSLSRSPKVKSFSNASAFPGGHVEYSDFLFANKVSKMIPFLNGTEKFK</sequence>
<keyword evidence="2" id="KW-1185">Reference proteome</keyword>
<evidence type="ECO:0000313" key="2">
    <source>
        <dbReference type="Proteomes" id="UP000030755"/>
    </source>
</evidence>
<accession>A0A075AU65</accession>
<dbReference type="Proteomes" id="UP000030755">
    <property type="component" value="Unassembled WGS sequence"/>
</dbReference>
<name>A0A075AU65_ROZAC</name>
<dbReference type="EMBL" id="KE561038">
    <property type="protein sequence ID" value="EPZ33808.1"/>
    <property type="molecule type" value="Genomic_DNA"/>
</dbReference>
<organism evidence="1 2">
    <name type="scientific">Rozella allomycis (strain CSF55)</name>
    <dbReference type="NCBI Taxonomy" id="988480"/>
    <lineage>
        <taxon>Eukaryota</taxon>
        <taxon>Fungi</taxon>
        <taxon>Fungi incertae sedis</taxon>
        <taxon>Cryptomycota</taxon>
        <taxon>Cryptomycota incertae sedis</taxon>
        <taxon>Rozella</taxon>
    </lineage>
</organism>
<protein>
    <submittedName>
        <fullName evidence="1">Uncharacterized protein</fullName>
    </submittedName>
</protein>
<dbReference type="AlphaFoldDB" id="A0A075AU65"/>
<reference evidence="1 2" key="1">
    <citation type="journal article" date="2013" name="Curr. Biol.">
        <title>Shared signatures of parasitism and phylogenomics unite Cryptomycota and microsporidia.</title>
        <authorList>
            <person name="James T.Y."/>
            <person name="Pelin A."/>
            <person name="Bonen L."/>
            <person name="Ahrendt S."/>
            <person name="Sain D."/>
            <person name="Corradi N."/>
            <person name="Stajich J.E."/>
        </authorList>
    </citation>
    <scope>NUCLEOTIDE SEQUENCE [LARGE SCALE GENOMIC DNA]</scope>
    <source>
        <strain evidence="1 2">CSF55</strain>
    </source>
</reference>
<dbReference type="HOGENOM" id="CLU_2850978_0_0_1"/>
<gene>
    <name evidence="1" type="ORF">O9G_002520</name>
</gene>